<evidence type="ECO:0000256" key="7">
    <source>
        <dbReference type="ARBA" id="ARBA00048798"/>
    </source>
</evidence>
<sequence>MEDFLININGNLMKGPEAQISVFDRGFLYGDSVYEATRTFDKKPFRLERHIDRLFLSAEKISLIPTYSKEVITSEVLKTVEASPYQNVTIRIVLTRGTNSDLGLDTELSGPNNLVIFTKEIKPNPAWWVTDGVSMIFYQKQIEASGSLPKTGNYQENILANREAHERAAYDAFLINTHGFVTEGTTSNAWIIKDGTLYTPPLADGVLDGLTRKTLIEMSKDGRLPLPLIEKSLTKKDFIDADECFITSTTRNIVPVTKIENHAVKNGRPGLQTLELLKLYLDFVK</sequence>
<dbReference type="Proteomes" id="UP001302274">
    <property type="component" value="Unassembled WGS sequence"/>
</dbReference>
<comment type="catalytic activity">
    <reaction evidence="7">
        <text>L-isoleucine + 2-oxoglutarate = (S)-3-methyl-2-oxopentanoate + L-glutamate</text>
        <dbReference type="Rhea" id="RHEA:24801"/>
        <dbReference type="ChEBI" id="CHEBI:16810"/>
        <dbReference type="ChEBI" id="CHEBI:29985"/>
        <dbReference type="ChEBI" id="CHEBI:35146"/>
        <dbReference type="ChEBI" id="CHEBI:58045"/>
        <dbReference type="EC" id="2.6.1.42"/>
    </reaction>
</comment>
<evidence type="ECO:0000313" key="10">
    <source>
        <dbReference type="Proteomes" id="UP001302274"/>
    </source>
</evidence>
<dbReference type="Pfam" id="PF01063">
    <property type="entry name" value="Aminotran_4"/>
    <property type="match status" value="1"/>
</dbReference>
<evidence type="ECO:0000313" key="9">
    <source>
        <dbReference type="EMBL" id="MEA9356148.1"/>
    </source>
</evidence>
<dbReference type="EC" id="2.6.1.42" evidence="5"/>
<evidence type="ECO:0000256" key="1">
    <source>
        <dbReference type="ARBA" id="ARBA00004824"/>
    </source>
</evidence>
<dbReference type="Gene3D" id="3.30.470.10">
    <property type="match status" value="1"/>
</dbReference>
<evidence type="ECO:0000256" key="6">
    <source>
        <dbReference type="ARBA" id="ARBA00048212"/>
    </source>
</evidence>
<evidence type="ECO:0000256" key="3">
    <source>
        <dbReference type="ARBA" id="ARBA00005072"/>
    </source>
</evidence>
<proteinExistence type="inferred from homology"/>
<organism evidence="9 10">
    <name type="scientific">Bacteriovorax antarcticus</name>
    <dbReference type="NCBI Taxonomy" id="3088717"/>
    <lineage>
        <taxon>Bacteria</taxon>
        <taxon>Pseudomonadati</taxon>
        <taxon>Bdellovibrionota</taxon>
        <taxon>Bacteriovoracia</taxon>
        <taxon>Bacteriovoracales</taxon>
        <taxon>Bacteriovoracaceae</taxon>
        <taxon>Bacteriovorax</taxon>
    </lineage>
</organism>
<evidence type="ECO:0000256" key="5">
    <source>
        <dbReference type="ARBA" id="ARBA00013053"/>
    </source>
</evidence>
<comment type="caution">
    <text evidence="9">The sequence shown here is derived from an EMBL/GenBank/DDBJ whole genome shotgun (WGS) entry which is preliminary data.</text>
</comment>
<dbReference type="InterPro" id="IPR043131">
    <property type="entry name" value="BCAT-like_N"/>
</dbReference>
<comment type="catalytic activity">
    <reaction evidence="8">
        <text>L-leucine + 2-oxoglutarate = 4-methyl-2-oxopentanoate + L-glutamate</text>
        <dbReference type="Rhea" id="RHEA:18321"/>
        <dbReference type="ChEBI" id="CHEBI:16810"/>
        <dbReference type="ChEBI" id="CHEBI:17865"/>
        <dbReference type="ChEBI" id="CHEBI:29985"/>
        <dbReference type="ChEBI" id="CHEBI:57427"/>
        <dbReference type="EC" id="2.6.1.42"/>
    </reaction>
</comment>
<comment type="pathway">
    <text evidence="2">Amino-acid biosynthesis; L-valine biosynthesis; L-valine from pyruvate: step 4/4.</text>
</comment>
<evidence type="ECO:0000256" key="2">
    <source>
        <dbReference type="ARBA" id="ARBA00004931"/>
    </source>
</evidence>
<comment type="similarity">
    <text evidence="4">Belongs to the class-IV pyridoxal-phosphate-dependent aminotransferase family.</text>
</comment>
<dbReference type="InterPro" id="IPR001544">
    <property type="entry name" value="Aminotrans_IV"/>
</dbReference>
<comment type="pathway">
    <text evidence="3">Amino-acid biosynthesis; L-leucine biosynthesis; L-leucine from 3-methyl-2-oxobutanoate: step 4/4.</text>
</comment>
<dbReference type="InterPro" id="IPR043132">
    <property type="entry name" value="BCAT-like_C"/>
</dbReference>
<dbReference type="EMBL" id="JAYGJQ010000001">
    <property type="protein sequence ID" value="MEA9356148.1"/>
    <property type="molecule type" value="Genomic_DNA"/>
</dbReference>
<dbReference type="Gene3D" id="3.20.10.10">
    <property type="entry name" value="D-amino Acid Aminotransferase, subunit A, domain 2"/>
    <property type="match status" value="1"/>
</dbReference>
<name>A0ABU5VSX3_9BACT</name>
<reference evidence="9 10" key="1">
    <citation type="submission" date="2023-11" db="EMBL/GenBank/DDBJ databases">
        <title>A Novel Polar Bacteriovorax (B. antarcticus) Isolated from the Biocrust in Antarctica.</title>
        <authorList>
            <person name="Mun W."/>
            <person name="Choi S.Y."/>
            <person name="Mitchell R.J."/>
        </authorList>
    </citation>
    <scope>NUCLEOTIDE SEQUENCE [LARGE SCALE GENOMIC DNA]</scope>
    <source>
        <strain evidence="9 10">PP10</strain>
    </source>
</reference>
<evidence type="ECO:0000256" key="4">
    <source>
        <dbReference type="ARBA" id="ARBA00009320"/>
    </source>
</evidence>
<dbReference type="PANTHER" id="PTHR42743">
    <property type="entry name" value="AMINO-ACID AMINOTRANSFERASE"/>
    <property type="match status" value="1"/>
</dbReference>
<dbReference type="InterPro" id="IPR036038">
    <property type="entry name" value="Aminotransferase-like"/>
</dbReference>
<gene>
    <name evidence="9" type="ORF">SHI21_08045</name>
</gene>
<keyword evidence="10" id="KW-1185">Reference proteome</keyword>
<protein>
    <recommendedName>
        <fullName evidence="5">branched-chain-amino-acid transaminase</fullName>
        <ecNumber evidence="5">2.6.1.42</ecNumber>
    </recommendedName>
</protein>
<dbReference type="InterPro" id="IPR050571">
    <property type="entry name" value="Class-IV_PLP-Dep_Aminotrnsfr"/>
</dbReference>
<dbReference type="RefSeq" id="WP_323575825.1">
    <property type="nucleotide sequence ID" value="NZ_JAYGJQ010000001.1"/>
</dbReference>
<keyword evidence="9" id="KW-0032">Aminotransferase</keyword>
<comment type="catalytic activity">
    <reaction evidence="6">
        <text>L-valine + 2-oxoglutarate = 3-methyl-2-oxobutanoate + L-glutamate</text>
        <dbReference type="Rhea" id="RHEA:24813"/>
        <dbReference type="ChEBI" id="CHEBI:11851"/>
        <dbReference type="ChEBI" id="CHEBI:16810"/>
        <dbReference type="ChEBI" id="CHEBI:29985"/>
        <dbReference type="ChEBI" id="CHEBI:57762"/>
        <dbReference type="EC" id="2.6.1.42"/>
    </reaction>
</comment>
<dbReference type="SUPFAM" id="SSF56752">
    <property type="entry name" value="D-aminoacid aminotransferase-like PLP-dependent enzymes"/>
    <property type="match status" value="1"/>
</dbReference>
<dbReference type="GO" id="GO:0008483">
    <property type="term" value="F:transaminase activity"/>
    <property type="evidence" value="ECO:0007669"/>
    <property type="project" value="UniProtKB-KW"/>
</dbReference>
<keyword evidence="9" id="KW-0808">Transferase</keyword>
<dbReference type="PANTHER" id="PTHR42743:SF11">
    <property type="entry name" value="AMINODEOXYCHORISMATE LYASE"/>
    <property type="match status" value="1"/>
</dbReference>
<comment type="pathway">
    <text evidence="1">Amino-acid biosynthesis; L-isoleucine biosynthesis; L-isoleucine from 2-oxobutanoate: step 4/4.</text>
</comment>
<evidence type="ECO:0000256" key="8">
    <source>
        <dbReference type="ARBA" id="ARBA00049229"/>
    </source>
</evidence>
<accession>A0ABU5VSX3</accession>